<evidence type="ECO:0000256" key="1">
    <source>
        <dbReference type="ARBA" id="ARBA00023125"/>
    </source>
</evidence>
<organism evidence="4">
    <name type="scientific">Arabidopsis thaliana</name>
    <name type="common">Mouse-ear cress</name>
    <dbReference type="NCBI Taxonomy" id="3702"/>
    <lineage>
        <taxon>Eukaryota</taxon>
        <taxon>Viridiplantae</taxon>
        <taxon>Streptophyta</taxon>
        <taxon>Embryophyta</taxon>
        <taxon>Tracheophyta</taxon>
        <taxon>Spermatophyta</taxon>
        <taxon>Magnoliopsida</taxon>
        <taxon>eudicotyledons</taxon>
        <taxon>Gunneridae</taxon>
        <taxon>Pentapetalae</taxon>
        <taxon>rosids</taxon>
        <taxon>malvids</taxon>
        <taxon>Brassicales</taxon>
        <taxon>Brassicaceae</taxon>
        <taxon>Camelineae</taxon>
        <taxon>Arabidopsis</taxon>
    </lineage>
</organism>
<reference key="1">
    <citation type="journal article" date="2000" name="Nature">
        <title>Sequence and analysis of chromosome 3 of the plant Arabidopsis thaliana.</title>
        <authorList>
            <consortium name="European Union Chromosome 3 Arabidopsis Sequencing Consortium"/>
            <consortium name="Institute for Genomic Research"/>
            <consortium name="Kazusa DNA Research Institute"/>
            <person name="Salanoubat M."/>
            <person name="Lemcke K."/>
            <person name="Rieger M."/>
            <person name="Ansorge W."/>
            <person name="Unseld M."/>
            <person name="Fartmann B."/>
            <person name="Valle G."/>
            <person name="Blocker H."/>
            <person name="Perez-Alonso M."/>
            <person name="Obermaier B."/>
            <person name="Delseny M."/>
            <person name="Boutry M."/>
            <person name="Grivell L.A."/>
            <person name="Mache R."/>
            <person name="Puigdomenech P."/>
            <person name="De Simone V."/>
            <person name="Choisne N."/>
            <person name="Artiguenave F."/>
            <person name="Robert C."/>
            <person name="Brottier P."/>
            <person name="Wincker P."/>
            <person name="Cattolico L."/>
            <person name="Weissenbach J."/>
            <person name="Saurin W."/>
            <person name="Quetier F."/>
            <person name="Schafer M."/>
            <person name="Muller-Auer S."/>
            <person name="Gabel C."/>
            <person name="Fuchs M."/>
            <person name="Benes V."/>
            <person name="Wurmbach E."/>
            <person name="Drzonek H."/>
            <person name="Erfle H."/>
            <person name="Jordan N."/>
            <person name="Bangert S."/>
            <person name="Wiedelmann R."/>
            <person name="Kranz H."/>
            <person name="Voss H."/>
            <person name="Holland R."/>
            <person name="Brandt P."/>
            <person name="Nyakatura G."/>
            <person name="Vezzi A."/>
            <person name="D'Angelo M."/>
            <person name="Pallavicini A."/>
            <person name="Toppo S."/>
            <person name="Simionati B."/>
            <person name="Conrad A."/>
            <person name="Hornischer K."/>
            <person name="Kauer G."/>
            <person name="Lohnert T.H."/>
            <person name="Nordsiek G."/>
            <person name="Reichelt J."/>
            <person name="Scharfe M."/>
            <person name="Schon O."/>
            <person name="Bargues M."/>
            <person name="Terol J."/>
            <person name="Climent J."/>
            <person name="Navarro P."/>
            <person name="Collado C."/>
            <person name="Perez-Perez A."/>
            <person name="Ottenwalder B."/>
            <person name="Duchemin D."/>
            <person name="Cooke R."/>
            <person name="Laudie M."/>
            <person name="Berger-Llauro C."/>
            <person name="Purnelle B."/>
            <person name="Masuy D."/>
            <person name="de Haan M."/>
            <person name="Maarse A.C."/>
            <person name="Alcaraz J.P."/>
            <person name="Cottet A."/>
            <person name="Casacuberta E."/>
            <person name="Monfort A."/>
            <person name="Argiriou A."/>
            <person name="flores M."/>
            <person name="Liguori R."/>
            <person name="Vitale D."/>
            <person name="Mannhaupt G."/>
            <person name="Haase D."/>
            <person name="Schoof H."/>
            <person name="Rudd S."/>
            <person name="Zaccaria P."/>
            <person name="Mewes H.W."/>
            <person name="Mayer K.F."/>
            <person name="Kaul S."/>
            <person name="Town C.D."/>
            <person name="Koo H.L."/>
            <person name="Tallon L.J."/>
            <person name="Jenkins J."/>
            <person name="Rooney T."/>
            <person name="Rizzo M."/>
            <person name="Walts A."/>
            <person name="Utterback T."/>
            <person name="Fujii C.Y."/>
            <person name="Shea T.P."/>
            <person name="Creasy T.H."/>
            <person name="Haas B."/>
            <person name="Maiti R."/>
            <person name="Wu D."/>
            <person name="Peterson J."/>
            <person name="Van Aken S."/>
            <person name="Pai G."/>
            <person name="Militscher J."/>
            <person name="Sellers P."/>
            <person name="Gill J.E."/>
            <person name="Feldblyum T.V."/>
            <person name="Preuss D."/>
            <person name="Lin X."/>
            <person name="Nierman W.C."/>
            <person name="Salzberg S.L."/>
            <person name="White O."/>
            <person name="Venter J.C."/>
            <person name="Fraser C.M."/>
            <person name="Kaneko T."/>
            <person name="Nakamura Y."/>
            <person name="Sato S."/>
            <person name="Kato T."/>
            <person name="Asamizu E."/>
            <person name="Sasamoto S."/>
            <person name="Kimura T."/>
            <person name="Idesawa K."/>
            <person name="Kawashima K."/>
            <person name="Kishida Y."/>
            <person name="Kiyokawa C."/>
            <person name="Kohara M."/>
            <person name="Matsumoto M."/>
            <person name="Matsuno A."/>
            <person name="Muraki A."/>
            <person name="Nakayama S."/>
            <person name="Nakazaki N."/>
            <person name="Shinpo S."/>
            <person name="Takeuchi C."/>
            <person name="Wada T."/>
            <person name="Watanabe A."/>
            <person name="Yamada M."/>
            <person name="Yasuda M."/>
            <person name="Tabata S."/>
        </authorList>
    </citation>
    <scope>NUCLEOTIDE SEQUENCE [LARGE SCALE GENOMIC DNA]</scope>
    <source>
        <strain>cv. Columbia</strain>
    </source>
</reference>
<accession>Q9M1K7</accession>
<dbReference type="InterPro" id="IPR003871">
    <property type="entry name" value="RFA1B/D_OB_1st"/>
</dbReference>
<dbReference type="CDD" id="cd04481">
    <property type="entry name" value="RPA1_DBD_B_like"/>
    <property type="match status" value="1"/>
</dbReference>
<reference evidence="4" key="3">
    <citation type="submission" date="2000-04" db="EMBL/GenBank/DDBJ databases">
        <authorList>
            <person name="EU Arabidopsis sequencing project"/>
        </authorList>
    </citation>
    <scope>NUCLEOTIDE SEQUENCE</scope>
</reference>
<dbReference type="GO" id="GO:0003677">
    <property type="term" value="F:DNA binding"/>
    <property type="evidence" value="ECO:0007669"/>
    <property type="project" value="UniProtKB-KW"/>
</dbReference>
<dbReference type="PIR" id="T47356">
    <property type="entry name" value="T47356"/>
</dbReference>
<evidence type="ECO:0000259" key="2">
    <source>
        <dbReference type="Pfam" id="PF02721"/>
    </source>
</evidence>
<dbReference type="PANTHER" id="PTHR47165">
    <property type="entry name" value="OS03G0429900 PROTEIN"/>
    <property type="match status" value="1"/>
</dbReference>
<dbReference type="InterPro" id="IPR031657">
    <property type="entry name" value="REPA_OB_2"/>
</dbReference>
<dbReference type="Pfam" id="PF02721">
    <property type="entry name" value="DUF223"/>
    <property type="match status" value="1"/>
</dbReference>
<dbReference type="PANTHER" id="PTHR47165:SF4">
    <property type="entry name" value="OS03G0429900 PROTEIN"/>
    <property type="match status" value="1"/>
</dbReference>
<dbReference type="CDD" id="cd04480">
    <property type="entry name" value="RPA1_DBD_A_like"/>
    <property type="match status" value="1"/>
</dbReference>
<dbReference type="Pfam" id="PF16900">
    <property type="entry name" value="REPA_OB_2"/>
    <property type="match status" value="1"/>
</dbReference>
<dbReference type="ExpressionAtlas" id="Q9M1K7">
    <property type="expression patterns" value="baseline and differential"/>
</dbReference>
<evidence type="ECO:0000313" key="4">
    <source>
        <dbReference type="EMBL" id="CAB86685.1"/>
    </source>
</evidence>
<reference evidence="4" key="2">
    <citation type="submission" date="2000-02" db="EMBL/GenBank/DDBJ databases">
        <authorList>
            <person name="Nyakatura G."/>
            <person name="Fartmann B."/>
            <person name="Dauner D."/>
            <person name="Sterr W."/>
            <person name="Holland R."/>
            <person name="Weichselgartner M."/>
            <person name="Mewes H.W."/>
            <person name="Rudd S."/>
            <person name="Lemcke K."/>
            <person name="Mayer K.F.X."/>
            <person name="Quetier F."/>
            <person name="Salanoubat M."/>
        </authorList>
    </citation>
    <scope>NUCLEOTIDE SEQUENCE</scope>
</reference>
<feature type="domain" description="Replication protein A 70 kDa DNA-binding subunit B/D first OB fold" evidence="2">
    <location>
        <begin position="5"/>
        <end position="103"/>
    </location>
</feature>
<sequence>MAASFAFLRDIRPYKTSWRIQVKVFHSWRQYTSMTGETLELVLVDAHGVKIHASVKKDLVSNFVNNLLLNEWRFIETFALNHASGQFRPTGHLYKMTFVTGTQCILLDVMGQVVDIGELETLEAKNKPTIKLDFELRDDTDERMSCTLWGAFAQSVFSACEFADGQMVICVLRFAKIKSYKGVRSFSNSFYASQVHINPDFPEVQAFVSRVPKFHMVTVKQDDDCKQYERKSIRDFLHSMEVRVVCTIYALDTDWSWYYFSCRNCNKKVTHIHAGVNTTSLKSSKPRFWCDVCKNGVTNVQAK</sequence>
<name>Q9M1K7_ARATH</name>
<proteinExistence type="predicted"/>
<dbReference type="SUPFAM" id="SSF50249">
    <property type="entry name" value="Nucleic acid-binding proteins"/>
    <property type="match status" value="3"/>
</dbReference>
<dbReference type="InterPro" id="IPR012340">
    <property type="entry name" value="NA-bd_OB-fold"/>
</dbReference>
<feature type="domain" description="Replication protein A OB" evidence="3">
    <location>
        <begin position="106"/>
        <end position="189"/>
    </location>
</feature>
<protein>
    <submittedName>
        <fullName evidence="4">Uncharacterized protein F18P9_140</fullName>
    </submittedName>
</protein>
<dbReference type="EMBL" id="AL138654">
    <property type="protein sequence ID" value="CAB86685.1"/>
    <property type="molecule type" value="Genomic_DNA"/>
</dbReference>
<dbReference type="AlphaFoldDB" id="Q9M1K7"/>
<keyword evidence="1" id="KW-0238">DNA-binding</keyword>
<dbReference type="Gene3D" id="2.40.50.140">
    <property type="entry name" value="Nucleic acid-binding proteins"/>
    <property type="match status" value="3"/>
</dbReference>
<evidence type="ECO:0000259" key="3">
    <source>
        <dbReference type="Pfam" id="PF16900"/>
    </source>
</evidence>
<gene>
    <name evidence="4" type="primary">F18P9_140</name>
</gene>